<dbReference type="InterPro" id="IPR037682">
    <property type="entry name" value="TonB_C"/>
</dbReference>
<comment type="caution">
    <text evidence="17">The sequence shown here is derived from an EMBL/GenBank/DDBJ whole genome shotgun (WGS) entry which is preliminary data.</text>
</comment>
<dbReference type="PROSITE" id="PS52015">
    <property type="entry name" value="TONB_CTD"/>
    <property type="match status" value="1"/>
</dbReference>
<dbReference type="STRING" id="993689.GCA_002077135_01660"/>
<gene>
    <name evidence="17" type="ORF">B1806_03650</name>
</gene>
<proteinExistence type="inferred from homology"/>
<keyword evidence="11" id="KW-0472">Membrane</keyword>
<keyword evidence="18" id="KW-1185">Reference proteome</keyword>
<evidence type="ECO:0000256" key="1">
    <source>
        <dbReference type="ARBA" id="ARBA00004383"/>
    </source>
</evidence>
<dbReference type="InterPro" id="IPR006260">
    <property type="entry name" value="TonB/TolA_C"/>
</dbReference>
<keyword evidence="14" id="KW-0175">Coiled coil</keyword>
<dbReference type="InterPro" id="IPR051045">
    <property type="entry name" value="TonB-dependent_transducer"/>
</dbReference>
<evidence type="ECO:0000256" key="14">
    <source>
        <dbReference type="SAM" id="Coils"/>
    </source>
</evidence>
<reference evidence="17 18" key="1">
    <citation type="submission" date="2017-02" db="EMBL/GenBank/DDBJ databases">
        <title>Whole genome sequencing of Metallibacterium scheffleri DSM 24874 (T).</title>
        <authorList>
            <person name="Kumar S."/>
            <person name="Patil P."/>
            <person name="Patil P.B."/>
        </authorList>
    </citation>
    <scope>NUCLEOTIDE SEQUENCE [LARGE SCALE GENOMIC DNA]</scope>
    <source>
        <strain evidence="17 18">DSM 24874</strain>
    </source>
</reference>
<evidence type="ECO:0000256" key="10">
    <source>
        <dbReference type="ARBA" id="ARBA00022989"/>
    </source>
</evidence>
<evidence type="ECO:0000256" key="12">
    <source>
        <dbReference type="ARBA" id="ARBA00025849"/>
    </source>
</evidence>
<dbReference type="SUPFAM" id="SSF74653">
    <property type="entry name" value="TolA/TonB C-terminal domain"/>
    <property type="match status" value="1"/>
</dbReference>
<protein>
    <recommendedName>
        <fullName evidence="3 13">Protein TonB</fullName>
    </recommendedName>
</protein>
<dbReference type="EMBL" id="MWQO01000012">
    <property type="protein sequence ID" value="THD11486.1"/>
    <property type="molecule type" value="Genomic_DNA"/>
</dbReference>
<dbReference type="PANTHER" id="PTHR33446:SF8">
    <property type="entry name" value="PROTEIN TONB"/>
    <property type="match status" value="1"/>
</dbReference>
<evidence type="ECO:0000256" key="7">
    <source>
        <dbReference type="ARBA" id="ARBA00022692"/>
    </source>
</evidence>
<dbReference type="Gene3D" id="3.30.1150.10">
    <property type="match status" value="1"/>
</dbReference>
<evidence type="ECO:0000256" key="3">
    <source>
        <dbReference type="ARBA" id="ARBA00022362"/>
    </source>
</evidence>
<feature type="domain" description="TonB C-terminal" evidence="16">
    <location>
        <begin position="249"/>
        <end position="342"/>
    </location>
</feature>
<dbReference type="AlphaFoldDB" id="A0A4S3KRB7"/>
<dbReference type="GO" id="GO:0015891">
    <property type="term" value="P:siderophore transport"/>
    <property type="evidence" value="ECO:0007669"/>
    <property type="project" value="InterPro"/>
</dbReference>
<comment type="subunit">
    <text evidence="12">Homodimer. Forms a complex with the accessory proteins ExbB and ExbD.</text>
</comment>
<dbReference type="GO" id="GO:0098797">
    <property type="term" value="C:plasma membrane protein complex"/>
    <property type="evidence" value="ECO:0007669"/>
    <property type="project" value="TreeGrafter"/>
</dbReference>
<comment type="subcellular location">
    <subcellularLocation>
        <location evidence="1 13">Cell inner membrane</location>
        <topology evidence="1 13">Single-pass membrane protein</topology>
        <orientation evidence="1 13">Periplasmic side</orientation>
    </subcellularLocation>
</comment>
<dbReference type="InterPro" id="IPR003538">
    <property type="entry name" value="TonB"/>
</dbReference>
<keyword evidence="7" id="KW-0812">Transmembrane</keyword>
<keyword evidence="8" id="KW-0677">Repeat</keyword>
<dbReference type="PRINTS" id="PR01374">
    <property type="entry name" value="TONBPROTEIN"/>
</dbReference>
<evidence type="ECO:0000313" key="18">
    <source>
        <dbReference type="Proteomes" id="UP000307749"/>
    </source>
</evidence>
<evidence type="ECO:0000256" key="9">
    <source>
        <dbReference type="ARBA" id="ARBA00022927"/>
    </source>
</evidence>
<keyword evidence="13" id="KW-0735">Signal-anchor</keyword>
<dbReference type="GO" id="GO:0055085">
    <property type="term" value="P:transmembrane transport"/>
    <property type="evidence" value="ECO:0007669"/>
    <property type="project" value="InterPro"/>
</dbReference>
<evidence type="ECO:0000313" key="17">
    <source>
        <dbReference type="EMBL" id="THD11486.1"/>
    </source>
</evidence>
<evidence type="ECO:0000259" key="16">
    <source>
        <dbReference type="PROSITE" id="PS52015"/>
    </source>
</evidence>
<comment type="function">
    <text evidence="13">Interacts with outer membrane receptor proteins that carry out high-affinity binding and energy dependent uptake into the periplasmic space of specific substrates. It could act to transduce energy from the cytoplasmic membrane to specific energy-requiring processes in the outer membrane, resulting in the release into the periplasm of ligands bound by these outer membrane proteins.</text>
</comment>
<dbReference type="OrthoDB" id="1628901at2"/>
<name>A0A4S3KRB7_9GAMM</name>
<evidence type="ECO:0000256" key="13">
    <source>
        <dbReference type="RuleBase" id="RU362123"/>
    </source>
</evidence>
<dbReference type="Pfam" id="PF03544">
    <property type="entry name" value="TonB_C"/>
    <property type="match status" value="1"/>
</dbReference>
<dbReference type="GO" id="GO:0030288">
    <property type="term" value="C:outer membrane-bounded periplasmic space"/>
    <property type="evidence" value="ECO:0007669"/>
    <property type="project" value="InterPro"/>
</dbReference>
<dbReference type="Proteomes" id="UP000307749">
    <property type="component" value="Unassembled WGS sequence"/>
</dbReference>
<keyword evidence="10" id="KW-1133">Transmembrane helix</keyword>
<dbReference type="GO" id="GO:0031992">
    <property type="term" value="F:energy transducer activity"/>
    <property type="evidence" value="ECO:0007669"/>
    <property type="project" value="InterPro"/>
</dbReference>
<evidence type="ECO:0000256" key="2">
    <source>
        <dbReference type="ARBA" id="ARBA00006555"/>
    </source>
</evidence>
<feature type="coiled-coil region" evidence="14">
    <location>
        <begin position="195"/>
        <end position="230"/>
    </location>
</feature>
<feature type="region of interest" description="Disordered" evidence="15">
    <location>
        <begin position="34"/>
        <end position="63"/>
    </location>
</feature>
<dbReference type="GO" id="GO:0015031">
    <property type="term" value="P:protein transport"/>
    <property type="evidence" value="ECO:0007669"/>
    <property type="project" value="UniProtKB-UniRule"/>
</dbReference>
<evidence type="ECO:0000256" key="6">
    <source>
        <dbReference type="ARBA" id="ARBA00022519"/>
    </source>
</evidence>
<evidence type="ECO:0000256" key="8">
    <source>
        <dbReference type="ARBA" id="ARBA00022737"/>
    </source>
</evidence>
<organism evidence="17 18">
    <name type="scientific">Metallibacterium scheffleri</name>
    <dbReference type="NCBI Taxonomy" id="993689"/>
    <lineage>
        <taxon>Bacteria</taxon>
        <taxon>Pseudomonadati</taxon>
        <taxon>Pseudomonadota</taxon>
        <taxon>Gammaproteobacteria</taxon>
        <taxon>Lysobacterales</taxon>
        <taxon>Rhodanobacteraceae</taxon>
        <taxon>Metallibacterium</taxon>
    </lineage>
</organism>
<dbReference type="PANTHER" id="PTHR33446">
    <property type="entry name" value="PROTEIN TONB-RELATED"/>
    <property type="match status" value="1"/>
</dbReference>
<keyword evidence="6 13" id="KW-0997">Cell inner membrane</keyword>
<evidence type="ECO:0000256" key="4">
    <source>
        <dbReference type="ARBA" id="ARBA00022448"/>
    </source>
</evidence>
<evidence type="ECO:0000256" key="5">
    <source>
        <dbReference type="ARBA" id="ARBA00022475"/>
    </source>
</evidence>
<keyword evidence="5 13" id="KW-1003">Cell membrane</keyword>
<accession>A0A4S3KRB7</accession>
<evidence type="ECO:0000256" key="11">
    <source>
        <dbReference type="ARBA" id="ARBA00023136"/>
    </source>
</evidence>
<keyword evidence="9 13" id="KW-0653">Protein transport</keyword>
<comment type="similarity">
    <text evidence="2 13">Belongs to the TonB family.</text>
</comment>
<sequence>MAIESVIPRARANARLGAAAVVLLSAALTACSGSNQSAPQPAKAPVAPAKAASTGARPASAAPNTADRLAAMSVDQLMDQAQKALKEDRLVAPAGDNAFEYYLAVLHKSPNNRAAQDALRETFPYGAQTVDQTINQGNFPEAQREIDLLAKADPTNYTLTILRSKLDAARKVAAQQQQAQKSAALAQAASAVAERKQQQEQIDAAAAALKQQQEQAAAAVQKQREQQAQQAAAVAATRTATVPKAAASAENRDAQVVRMVPAKYPLEAARNGEQGWVDVAFTVNPDGSVSDVHVTNAEPRRVFDRAAIDAVSRWRFKPALINGAPTAVVVKRRIEFKLSGNG</sequence>
<keyword evidence="4 13" id="KW-0813">Transport</keyword>
<evidence type="ECO:0000256" key="15">
    <source>
        <dbReference type="SAM" id="MobiDB-lite"/>
    </source>
</evidence>
<dbReference type="NCBIfam" id="TIGR01352">
    <property type="entry name" value="tonB_Cterm"/>
    <property type="match status" value="1"/>
</dbReference>